<protein>
    <submittedName>
        <fullName evidence="7">NADH:flavin oxidoreductase/NADH oxidase</fullName>
    </submittedName>
</protein>
<keyword evidence="3" id="KW-0288">FMN</keyword>
<evidence type="ECO:0000259" key="6">
    <source>
        <dbReference type="Pfam" id="PF00724"/>
    </source>
</evidence>
<dbReference type="SUPFAM" id="SSF51395">
    <property type="entry name" value="FMN-linked oxidoreductases"/>
    <property type="match status" value="1"/>
</dbReference>
<dbReference type="InterPro" id="IPR044152">
    <property type="entry name" value="YqjM-like"/>
</dbReference>
<keyword evidence="2" id="KW-0285">Flavoprotein</keyword>
<feature type="domain" description="NADH:flavin oxidoreductase/NADH oxidase N-terminal" evidence="6">
    <location>
        <begin position="5"/>
        <end position="349"/>
    </location>
</feature>
<keyword evidence="5" id="KW-0560">Oxidoreductase</keyword>
<evidence type="ECO:0000256" key="3">
    <source>
        <dbReference type="ARBA" id="ARBA00022643"/>
    </source>
</evidence>
<dbReference type="Proteomes" id="UP001365846">
    <property type="component" value="Unassembled WGS sequence"/>
</dbReference>
<evidence type="ECO:0000256" key="4">
    <source>
        <dbReference type="ARBA" id="ARBA00022857"/>
    </source>
</evidence>
<name>A0ABU8VHC9_9BURK</name>
<dbReference type="EMBL" id="JBBKZU010000007">
    <property type="protein sequence ID" value="MEJ8813072.1"/>
    <property type="molecule type" value="Genomic_DNA"/>
</dbReference>
<keyword evidence="4" id="KW-0521">NADP</keyword>
<dbReference type="RefSeq" id="WP_340358305.1">
    <property type="nucleotide sequence ID" value="NZ_JBBKZU010000007.1"/>
</dbReference>
<dbReference type="Pfam" id="PF00724">
    <property type="entry name" value="Oxidored_FMN"/>
    <property type="match status" value="1"/>
</dbReference>
<gene>
    <name evidence="7" type="ORF">WKW77_18445</name>
</gene>
<evidence type="ECO:0000256" key="2">
    <source>
        <dbReference type="ARBA" id="ARBA00022630"/>
    </source>
</evidence>
<organism evidence="7 8">
    <name type="scientific">Variovorax ureilyticus</name>
    <dbReference type="NCBI Taxonomy" id="1836198"/>
    <lineage>
        <taxon>Bacteria</taxon>
        <taxon>Pseudomonadati</taxon>
        <taxon>Pseudomonadota</taxon>
        <taxon>Betaproteobacteria</taxon>
        <taxon>Burkholderiales</taxon>
        <taxon>Comamonadaceae</taxon>
        <taxon>Variovorax</taxon>
    </lineage>
</organism>
<evidence type="ECO:0000313" key="8">
    <source>
        <dbReference type="Proteomes" id="UP001365846"/>
    </source>
</evidence>
<sequence length="381" mass="41625">MTAALFEPLQVRSLRLKNRIVISPMMQHAAPGGFANNWHLVHLGKFALGGAGLIFTESTAVSPVGRIGKDDAGMWLDAHVAPWKNVVDFVHEHGAAIGIQLGHAGRKAGSKALWEGGEALSPEEMSEVDPRWIRIGPSPVAAGEGWSVPDEMTQGDIDEVVQQFVDSTRRSDAAGFDAIELHFGHGYLVTSFLSPISNLRTDEYGGSREGRMRLAIRIARGVRAAWPDEKPLWCRLSVVDGAVGGWDVDDTVALVRALQAVGVDVIDCSSGGLTEQTKALPVPRGLGFQVPFSRRIKRDTGATTQAVGMIVDARQAEEVVGSGSADLVAIGREALYDPYWPVHAQATLQRDPKYRDWNIRHRVWLEKRQVFFDRLDAQKAD</sequence>
<dbReference type="InterPro" id="IPR013785">
    <property type="entry name" value="Aldolase_TIM"/>
</dbReference>
<accession>A0ABU8VHC9</accession>
<comment type="cofactor">
    <cofactor evidence="1">
        <name>FMN</name>
        <dbReference type="ChEBI" id="CHEBI:58210"/>
    </cofactor>
</comment>
<dbReference type="PANTHER" id="PTHR43303:SF4">
    <property type="entry name" value="NADPH DEHYDROGENASE C23G7.10C-RELATED"/>
    <property type="match status" value="1"/>
</dbReference>
<dbReference type="InterPro" id="IPR001155">
    <property type="entry name" value="OxRdtase_FMN_N"/>
</dbReference>
<dbReference type="Gene3D" id="3.20.20.70">
    <property type="entry name" value="Aldolase class I"/>
    <property type="match status" value="1"/>
</dbReference>
<evidence type="ECO:0000313" key="7">
    <source>
        <dbReference type="EMBL" id="MEJ8813072.1"/>
    </source>
</evidence>
<proteinExistence type="predicted"/>
<evidence type="ECO:0000256" key="1">
    <source>
        <dbReference type="ARBA" id="ARBA00001917"/>
    </source>
</evidence>
<reference evidence="7 8" key="1">
    <citation type="submission" date="2024-03" db="EMBL/GenBank/DDBJ databases">
        <title>Novel species of the genus Variovorax.</title>
        <authorList>
            <person name="Liu Q."/>
            <person name="Xin Y.-H."/>
        </authorList>
    </citation>
    <scope>NUCLEOTIDE SEQUENCE [LARGE SCALE GENOMIC DNA]</scope>
    <source>
        <strain evidence="7 8">KACC 18899</strain>
    </source>
</reference>
<dbReference type="CDD" id="cd02932">
    <property type="entry name" value="OYE_YqiM_FMN"/>
    <property type="match status" value="1"/>
</dbReference>
<comment type="caution">
    <text evidence="7">The sequence shown here is derived from an EMBL/GenBank/DDBJ whole genome shotgun (WGS) entry which is preliminary data.</text>
</comment>
<evidence type="ECO:0000256" key="5">
    <source>
        <dbReference type="ARBA" id="ARBA00023002"/>
    </source>
</evidence>
<keyword evidence="8" id="KW-1185">Reference proteome</keyword>
<dbReference type="PANTHER" id="PTHR43303">
    <property type="entry name" value="NADPH DEHYDROGENASE C23G7.10C-RELATED"/>
    <property type="match status" value="1"/>
</dbReference>